<comment type="caution">
    <text evidence="2">The sequence shown here is derived from an EMBL/GenBank/DDBJ whole genome shotgun (WGS) entry which is preliminary data.</text>
</comment>
<organism evidence="2 3">
    <name type="scientific">Streptomyces angustmyceticus</name>
    <dbReference type="NCBI Taxonomy" id="285578"/>
    <lineage>
        <taxon>Bacteria</taxon>
        <taxon>Bacillati</taxon>
        <taxon>Actinomycetota</taxon>
        <taxon>Actinomycetes</taxon>
        <taxon>Kitasatosporales</taxon>
        <taxon>Streptomycetaceae</taxon>
        <taxon>Streptomyces</taxon>
    </lineage>
</organism>
<dbReference type="GO" id="GO:0003677">
    <property type="term" value="F:DNA binding"/>
    <property type="evidence" value="ECO:0007669"/>
    <property type="project" value="InterPro"/>
</dbReference>
<dbReference type="Proteomes" id="UP000325598">
    <property type="component" value="Unassembled WGS sequence"/>
</dbReference>
<dbReference type="EMBL" id="BLAG01000022">
    <property type="protein sequence ID" value="GES33882.1"/>
    <property type="molecule type" value="Genomic_DNA"/>
</dbReference>
<dbReference type="Pfam" id="PF13560">
    <property type="entry name" value="HTH_31"/>
    <property type="match status" value="1"/>
</dbReference>
<dbReference type="Gene3D" id="1.10.260.40">
    <property type="entry name" value="lambda repressor-like DNA-binding domains"/>
    <property type="match status" value="1"/>
</dbReference>
<protein>
    <submittedName>
        <fullName evidence="2">Transcriptional regulator</fullName>
    </submittedName>
</protein>
<evidence type="ECO:0000313" key="3">
    <source>
        <dbReference type="Proteomes" id="UP000325598"/>
    </source>
</evidence>
<dbReference type="SUPFAM" id="SSF47413">
    <property type="entry name" value="lambda repressor-like DNA-binding domains"/>
    <property type="match status" value="1"/>
</dbReference>
<accession>A0A5J4LPF6</accession>
<dbReference type="Pfam" id="PF19054">
    <property type="entry name" value="DUF5753"/>
    <property type="match status" value="1"/>
</dbReference>
<dbReference type="PROSITE" id="PS50943">
    <property type="entry name" value="HTH_CROC1"/>
    <property type="match status" value="1"/>
</dbReference>
<evidence type="ECO:0000313" key="2">
    <source>
        <dbReference type="EMBL" id="GES33882.1"/>
    </source>
</evidence>
<feature type="domain" description="HTH cro/C1-type" evidence="1">
    <location>
        <begin position="82"/>
        <end position="135"/>
    </location>
</feature>
<gene>
    <name evidence="2" type="ORF">San01_63700</name>
</gene>
<name>A0A5J4LPF6_9ACTN</name>
<dbReference type="InterPro" id="IPR010982">
    <property type="entry name" value="Lambda_DNA-bd_dom_sf"/>
</dbReference>
<dbReference type="AlphaFoldDB" id="A0A5J4LPF6"/>
<proteinExistence type="predicted"/>
<sequence length="351" mass="39404">MAGPAVLDDGRPRHPARMRGRIFAIPAPKFHRDHLVQPFASAARTVGGSLLTRKQQYGAGGALSVASNVNPTVRRRRLGQELRRLREAKGMTAEEVADRLLVSQSKISRLENGRRSISQRDVRDLCGVYEVADQHMVESLTQMAKESRQQGWWHAFGSLSPSYSVYIGLEADALSVRNYESLLVPGLLQTPEYAEAVIRGMWPEATPEDVESRVGVRLKRQQRLRASESPLRFWAVIDESATRRIVGNRQTMREQLEHLVELSQLPHVTLQVVPYAVGSHPGMTGTFSILEFDDPSDSTTVYLEGVTSDLYLEKHGDVHKYGIMYEHLRAQALNADETRKFISDVAKEYAT</sequence>
<reference evidence="2 3" key="1">
    <citation type="submission" date="2019-10" db="EMBL/GenBank/DDBJ databases">
        <title>Whole genome shotgun sequence of Streptomyces angustmyceticus NBRC 3934.</title>
        <authorList>
            <person name="Hosoyama A."/>
            <person name="Ichikawa N."/>
            <person name="Kimura A."/>
            <person name="Kitahashi Y."/>
            <person name="Komaki H."/>
            <person name="Uohara A."/>
        </authorList>
    </citation>
    <scope>NUCLEOTIDE SEQUENCE [LARGE SCALE GENOMIC DNA]</scope>
    <source>
        <strain evidence="2 3">NBRC 3934</strain>
    </source>
</reference>
<dbReference type="InterPro" id="IPR001387">
    <property type="entry name" value="Cro/C1-type_HTH"/>
</dbReference>
<dbReference type="CDD" id="cd00093">
    <property type="entry name" value="HTH_XRE"/>
    <property type="match status" value="1"/>
</dbReference>
<evidence type="ECO:0000259" key="1">
    <source>
        <dbReference type="PROSITE" id="PS50943"/>
    </source>
</evidence>
<dbReference type="InterPro" id="IPR043917">
    <property type="entry name" value="DUF5753"/>
</dbReference>
<keyword evidence="3" id="KW-1185">Reference proteome</keyword>
<dbReference type="SMART" id="SM00530">
    <property type="entry name" value="HTH_XRE"/>
    <property type="match status" value="1"/>
</dbReference>